<keyword evidence="3" id="KW-1185">Reference proteome</keyword>
<dbReference type="InterPro" id="IPR029063">
    <property type="entry name" value="SAM-dependent_MTases_sf"/>
</dbReference>
<dbReference type="GO" id="GO:0032259">
    <property type="term" value="P:methylation"/>
    <property type="evidence" value="ECO:0007669"/>
    <property type="project" value="UniProtKB-KW"/>
</dbReference>
<dbReference type="Gene3D" id="3.40.50.150">
    <property type="entry name" value="Vaccinia Virus protein VP39"/>
    <property type="match status" value="1"/>
</dbReference>
<dbReference type="RefSeq" id="WP_163771637.1">
    <property type="nucleotide sequence ID" value="NZ_JAAGXA010000004.1"/>
</dbReference>
<dbReference type="SUPFAM" id="SSF53335">
    <property type="entry name" value="S-adenosyl-L-methionine-dependent methyltransferases"/>
    <property type="match status" value="1"/>
</dbReference>
<evidence type="ECO:0000313" key="3">
    <source>
        <dbReference type="Proteomes" id="UP000468687"/>
    </source>
</evidence>
<feature type="transmembrane region" description="Helical" evidence="1">
    <location>
        <begin position="44"/>
        <end position="68"/>
    </location>
</feature>
<accession>A0A6P0HHH2</accession>
<dbReference type="Pfam" id="PF13578">
    <property type="entry name" value="Methyltransf_24"/>
    <property type="match status" value="1"/>
</dbReference>
<comment type="caution">
    <text evidence="2">The sequence shown here is derived from an EMBL/GenBank/DDBJ whole genome shotgun (WGS) entry which is preliminary data.</text>
</comment>
<dbReference type="Proteomes" id="UP000468687">
    <property type="component" value="Unassembled WGS sequence"/>
</dbReference>
<dbReference type="GO" id="GO:0008168">
    <property type="term" value="F:methyltransferase activity"/>
    <property type="evidence" value="ECO:0007669"/>
    <property type="project" value="UniProtKB-KW"/>
</dbReference>
<protein>
    <submittedName>
        <fullName evidence="2">Class I SAM-dependent methyltransferase</fullName>
    </submittedName>
</protein>
<keyword evidence="1" id="KW-1133">Transmembrane helix</keyword>
<keyword evidence="2" id="KW-0489">Methyltransferase</keyword>
<name>A0A6P0HHH2_9ACTN</name>
<reference evidence="2 3" key="1">
    <citation type="journal article" date="2014" name="Int. J. Syst. Evol. Microbiol.">
        <title>Nocardioides zeae sp. nov., isolated from the stem of Zea mays.</title>
        <authorList>
            <person name="Glaeser S.P."/>
            <person name="McInroy J.A."/>
            <person name="Busse H.J."/>
            <person name="Kampfer P."/>
        </authorList>
    </citation>
    <scope>NUCLEOTIDE SEQUENCE [LARGE SCALE GENOMIC DNA]</scope>
    <source>
        <strain evidence="2 3">JCM 30728</strain>
    </source>
</reference>
<proteinExistence type="predicted"/>
<organism evidence="2 3">
    <name type="scientific">Nocardioides zeae</name>
    <dbReference type="NCBI Taxonomy" id="1457234"/>
    <lineage>
        <taxon>Bacteria</taxon>
        <taxon>Bacillati</taxon>
        <taxon>Actinomycetota</taxon>
        <taxon>Actinomycetes</taxon>
        <taxon>Propionibacteriales</taxon>
        <taxon>Nocardioidaceae</taxon>
        <taxon>Nocardioides</taxon>
    </lineage>
</organism>
<dbReference type="AlphaFoldDB" id="A0A6P0HHH2"/>
<evidence type="ECO:0000256" key="1">
    <source>
        <dbReference type="SAM" id="Phobius"/>
    </source>
</evidence>
<keyword evidence="2" id="KW-0808">Transferase</keyword>
<sequence length="353" mass="37661">MTSRTPLSTLLPRRGRPVVALVALVGLVGLPLLAAVVVDLDGAWLIGLGLGVVLTVQAVLLGALHGVVGRLAVNDRHVGAGTDTVVTLLKARTDGLRESVEKNAIRTTDLVRGAVSDSAKAERAELHRVRASTLDEVQKMLTAENVGTTRQTQALLQLFDAVRIERPLPGLSGFAASPDLLLHLVDLLRTRRPATVLEFGSGSSTLLMGLVAKQYGLPTRIISVDHDAYYGGQTQRTLEEAGVADVAEVRIAPLVDSPVPGHEPQWYDAAAIGDLPPIDLMIVDGPPGSGGPEARYPAFPVMRDRLAPGALVLMDDYDRSDERITGERWAESEPGATIERVDLYKGLGVLRMP</sequence>
<gene>
    <name evidence="2" type="ORF">G3T38_07860</name>
</gene>
<dbReference type="EMBL" id="JAAGXA010000004">
    <property type="protein sequence ID" value="NEN78189.1"/>
    <property type="molecule type" value="Genomic_DNA"/>
</dbReference>
<keyword evidence="1" id="KW-0472">Membrane</keyword>
<keyword evidence="1" id="KW-0812">Transmembrane</keyword>
<evidence type="ECO:0000313" key="2">
    <source>
        <dbReference type="EMBL" id="NEN78189.1"/>
    </source>
</evidence>